<evidence type="ECO:0000313" key="5">
    <source>
        <dbReference type="Proteomes" id="UP000244810"/>
    </source>
</evidence>
<organism evidence="4 5">
    <name type="scientific">Pararhodobacter aggregans</name>
    <dbReference type="NCBI Taxonomy" id="404875"/>
    <lineage>
        <taxon>Bacteria</taxon>
        <taxon>Pseudomonadati</taxon>
        <taxon>Pseudomonadota</taxon>
        <taxon>Alphaproteobacteria</taxon>
        <taxon>Rhodobacterales</taxon>
        <taxon>Paracoccaceae</taxon>
        <taxon>Pararhodobacter</taxon>
    </lineage>
</organism>
<dbReference type="RefSeq" id="WP_107750974.1">
    <property type="nucleotide sequence ID" value="NZ_QBKF01000003.1"/>
</dbReference>
<comment type="similarity">
    <text evidence="1">Belongs to the short-chain dehydrogenases/reductases (SDR) family.</text>
</comment>
<evidence type="ECO:0000256" key="3">
    <source>
        <dbReference type="ARBA" id="ARBA00022857"/>
    </source>
</evidence>
<dbReference type="Pfam" id="PF13561">
    <property type="entry name" value="adh_short_C2"/>
    <property type="match status" value="1"/>
</dbReference>
<dbReference type="AlphaFoldDB" id="A0A2T7USH2"/>
<dbReference type="Gene3D" id="3.40.50.720">
    <property type="entry name" value="NAD(P)-binding Rossmann-like Domain"/>
    <property type="match status" value="1"/>
</dbReference>
<dbReference type="PRINTS" id="PR00081">
    <property type="entry name" value="GDHRDH"/>
</dbReference>
<keyword evidence="5" id="KW-1185">Reference proteome</keyword>
<name>A0A2T7USH2_9RHOB</name>
<dbReference type="GO" id="GO:0050038">
    <property type="term" value="F:L-xylulose reductase (NADPH) activity"/>
    <property type="evidence" value="ECO:0007669"/>
    <property type="project" value="TreeGrafter"/>
</dbReference>
<evidence type="ECO:0000256" key="1">
    <source>
        <dbReference type="ARBA" id="ARBA00006484"/>
    </source>
</evidence>
<dbReference type="InterPro" id="IPR036291">
    <property type="entry name" value="NAD(P)-bd_dom_sf"/>
</dbReference>
<dbReference type="PROSITE" id="PS51257">
    <property type="entry name" value="PROKAR_LIPOPROTEIN"/>
    <property type="match status" value="1"/>
</dbReference>
<accession>A0A2T7USH2</accession>
<dbReference type="PRINTS" id="PR00080">
    <property type="entry name" value="SDRFAMILY"/>
</dbReference>
<sequence>MSLPRTPSFRLEGRRALVTGASSGIGLACASALADAGAEVMMVARGADRLEEAAAELRSGGAKVGSRALDIADIPALRAFVAADGPFDILVNAAGMARHGAALDTTEADFDAVAAVNIKAAYFTAQAVAQGLIAAGKPGSLIQISSQMGHVGGVDRAVYCATKHAVEGMTKAMAMEWGPQGIRVNTICPTFILTPLTQSTFDDPARRAWIEEKIKLGRVGRVEDVMGAVLYLASDAGAMVTGTALKVDGGWTAG</sequence>
<dbReference type="EMBL" id="QDDR01000004">
    <property type="protein sequence ID" value="PVE47602.1"/>
    <property type="molecule type" value="Genomic_DNA"/>
</dbReference>
<dbReference type="PANTHER" id="PTHR44252:SF3">
    <property type="entry name" value="D-ERYTHRULOSE REDUCTASE-RELATED"/>
    <property type="match status" value="1"/>
</dbReference>
<proteinExistence type="inferred from homology"/>
<keyword evidence="3" id="KW-0521">NADP</keyword>
<evidence type="ECO:0000256" key="2">
    <source>
        <dbReference type="ARBA" id="ARBA00011881"/>
    </source>
</evidence>
<dbReference type="GO" id="GO:0006006">
    <property type="term" value="P:glucose metabolic process"/>
    <property type="evidence" value="ECO:0007669"/>
    <property type="project" value="TreeGrafter"/>
</dbReference>
<comment type="subunit">
    <text evidence="2">Homotetramer.</text>
</comment>
<protein>
    <submittedName>
        <fullName evidence="4">3-oxoacyl-ACP reductase</fullName>
    </submittedName>
</protein>
<dbReference type="InterPro" id="IPR002347">
    <property type="entry name" value="SDR_fam"/>
</dbReference>
<dbReference type="FunFam" id="3.40.50.720:FF:000084">
    <property type="entry name" value="Short-chain dehydrogenase reductase"/>
    <property type="match status" value="1"/>
</dbReference>
<dbReference type="PANTHER" id="PTHR44252">
    <property type="entry name" value="D-ERYTHRULOSE REDUCTASE"/>
    <property type="match status" value="1"/>
</dbReference>
<gene>
    <name evidence="4" type="ORF">DDE23_09125</name>
</gene>
<dbReference type="InterPro" id="IPR020904">
    <property type="entry name" value="Sc_DH/Rdtase_CS"/>
</dbReference>
<dbReference type="GO" id="GO:0004090">
    <property type="term" value="F:carbonyl reductase (NADPH) activity"/>
    <property type="evidence" value="ECO:0007669"/>
    <property type="project" value="TreeGrafter"/>
</dbReference>
<dbReference type="InterPro" id="IPR051737">
    <property type="entry name" value="L-xylulose/Carbonyl_redctase"/>
</dbReference>
<dbReference type="PROSITE" id="PS00061">
    <property type="entry name" value="ADH_SHORT"/>
    <property type="match status" value="1"/>
</dbReference>
<dbReference type="GO" id="GO:0005997">
    <property type="term" value="P:xylulose metabolic process"/>
    <property type="evidence" value="ECO:0007669"/>
    <property type="project" value="TreeGrafter"/>
</dbReference>
<dbReference type="Proteomes" id="UP000244810">
    <property type="component" value="Unassembled WGS sequence"/>
</dbReference>
<comment type="caution">
    <text evidence="4">The sequence shown here is derived from an EMBL/GenBank/DDBJ whole genome shotgun (WGS) entry which is preliminary data.</text>
</comment>
<dbReference type="SUPFAM" id="SSF51735">
    <property type="entry name" value="NAD(P)-binding Rossmann-fold domains"/>
    <property type="match status" value="1"/>
</dbReference>
<dbReference type="OrthoDB" id="7255009at2"/>
<reference evidence="4 5" key="1">
    <citation type="journal article" date="2011" name="Syst. Appl. Microbiol.">
        <title>Defluviimonas denitrificans gen. nov., sp. nov., and Pararhodobacter aggregans gen. nov., sp. nov., non-phototrophic Rhodobacteraceae from the biofilter of a marine aquaculture.</title>
        <authorList>
            <person name="Foesel B.U."/>
            <person name="Drake H.L."/>
            <person name="Schramm A."/>
        </authorList>
    </citation>
    <scope>NUCLEOTIDE SEQUENCE [LARGE SCALE GENOMIC DNA]</scope>
    <source>
        <strain evidence="4 5">D1-19</strain>
    </source>
</reference>
<evidence type="ECO:0000313" key="4">
    <source>
        <dbReference type="EMBL" id="PVE47602.1"/>
    </source>
</evidence>